<dbReference type="AlphaFoldDB" id="A0A0B2V378"/>
<comment type="caution">
    <text evidence="2">The sequence shown here is derived from an EMBL/GenBank/DDBJ whole genome shotgun (WGS) entry which is preliminary data.</text>
</comment>
<organism evidence="2 3">
    <name type="scientific">Toxocara canis</name>
    <name type="common">Canine roundworm</name>
    <dbReference type="NCBI Taxonomy" id="6265"/>
    <lineage>
        <taxon>Eukaryota</taxon>
        <taxon>Metazoa</taxon>
        <taxon>Ecdysozoa</taxon>
        <taxon>Nematoda</taxon>
        <taxon>Chromadorea</taxon>
        <taxon>Rhabditida</taxon>
        <taxon>Spirurina</taxon>
        <taxon>Ascaridomorpha</taxon>
        <taxon>Ascaridoidea</taxon>
        <taxon>Toxocaridae</taxon>
        <taxon>Toxocara</taxon>
    </lineage>
</organism>
<reference evidence="2 3" key="1">
    <citation type="submission" date="2014-11" db="EMBL/GenBank/DDBJ databases">
        <title>Genetic blueprint of the zoonotic pathogen Toxocara canis.</title>
        <authorList>
            <person name="Zhu X.-Q."/>
            <person name="Korhonen P.K."/>
            <person name="Cai H."/>
            <person name="Young N.D."/>
            <person name="Nejsum P."/>
            <person name="von Samson-Himmelstjerna G."/>
            <person name="Boag P.R."/>
            <person name="Tan P."/>
            <person name="Li Q."/>
            <person name="Min J."/>
            <person name="Yang Y."/>
            <person name="Wang X."/>
            <person name="Fang X."/>
            <person name="Hall R.S."/>
            <person name="Hofmann A."/>
            <person name="Sternberg P.W."/>
            <person name="Jex A.R."/>
            <person name="Gasser R.B."/>
        </authorList>
    </citation>
    <scope>NUCLEOTIDE SEQUENCE [LARGE SCALE GENOMIC DNA]</scope>
    <source>
        <strain evidence="2">PN_DK_2014</strain>
    </source>
</reference>
<dbReference type="InterPro" id="IPR028191">
    <property type="entry name" value="WASH-4_N"/>
</dbReference>
<dbReference type="Pfam" id="PF14745">
    <property type="entry name" value="WASH-4_N"/>
    <property type="match status" value="1"/>
</dbReference>
<dbReference type="InterPro" id="IPR027307">
    <property type="entry name" value="WASH7"/>
</dbReference>
<keyword evidence="3" id="KW-1185">Reference proteome</keyword>
<evidence type="ECO:0000313" key="3">
    <source>
        <dbReference type="Proteomes" id="UP000031036"/>
    </source>
</evidence>
<dbReference type="PANTHER" id="PTHR31409:SF0">
    <property type="entry name" value="WASH COMPLEX SUBUNIT 4"/>
    <property type="match status" value="1"/>
</dbReference>
<dbReference type="GO" id="GO:0071203">
    <property type="term" value="C:WASH complex"/>
    <property type="evidence" value="ECO:0007669"/>
    <property type="project" value="InterPro"/>
</dbReference>
<feature type="domain" description="WASH complex subunit 4 N-terminal" evidence="1">
    <location>
        <begin position="21"/>
        <end position="310"/>
    </location>
</feature>
<accession>A0A0B2V378</accession>
<gene>
    <name evidence="2" type="ORF">Tcan_18347</name>
</gene>
<evidence type="ECO:0000313" key="2">
    <source>
        <dbReference type="EMBL" id="KHN75470.1"/>
    </source>
</evidence>
<sequence>MLTFFIREDTLGGVRERKLLRAWRTMGNLLSILVIFDEIIQKHSVLRQHWSSFFKAMQMAHHNPSQFGAESEYLRPLQGVIVQIDSQIMNGFIFKNCCQQMFGEDLRLDSQFNERLRNVVLELYDKWDHVAVDDIADKQRLMVIISLASFHAILFRQVDKKLIRTVWGAHKRLPAFHLIGETIWTPCDFLVKSVNDIDRVIDRKSISAIGTLRSALFDQQAEMLTREATSNAAKFVEWQYKMAEELCEWPKDNPHGHLTHRTSLFFKGARQADQISRLLKTVLNGHLHEQKAVSRSSAVAIFRLTEIIKSEYLDQTVQYSFRSNSTTLLPVGVPVCMYVHVCAPICMNRNIYVMKDTNEQIELVGCLILSICSFPCKSIRSYPKIID</sequence>
<dbReference type="PANTHER" id="PTHR31409">
    <property type="entry name" value="WASH COMPLEX SUBUNIT 4"/>
    <property type="match status" value="1"/>
</dbReference>
<proteinExistence type="predicted"/>
<dbReference type="OrthoDB" id="10261210at2759"/>
<evidence type="ECO:0000259" key="1">
    <source>
        <dbReference type="Pfam" id="PF14745"/>
    </source>
</evidence>
<dbReference type="Proteomes" id="UP000031036">
    <property type="component" value="Unassembled WGS sequence"/>
</dbReference>
<dbReference type="GO" id="GO:0005768">
    <property type="term" value="C:endosome"/>
    <property type="evidence" value="ECO:0007669"/>
    <property type="project" value="TreeGrafter"/>
</dbReference>
<protein>
    <submittedName>
        <fullName evidence="2">WASH complex subunit 7</fullName>
    </submittedName>
</protein>
<dbReference type="EMBL" id="JPKZ01002700">
    <property type="protein sequence ID" value="KHN75470.1"/>
    <property type="molecule type" value="Genomic_DNA"/>
</dbReference>
<dbReference type="GO" id="GO:0007032">
    <property type="term" value="P:endosome organization"/>
    <property type="evidence" value="ECO:0007669"/>
    <property type="project" value="TreeGrafter"/>
</dbReference>
<name>A0A0B2V378_TOXCA</name>
<dbReference type="GO" id="GO:0016197">
    <property type="term" value="P:endosomal transport"/>
    <property type="evidence" value="ECO:0007669"/>
    <property type="project" value="TreeGrafter"/>
</dbReference>
<dbReference type="STRING" id="6265.A0A0B2V378"/>